<dbReference type="EMBL" id="AP019798">
    <property type="protein sequence ID" value="BBL89309.1"/>
    <property type="molecule type" value="Genomic_DNA"/>
</dbReference>
<evidence type="ECO:0000256" key="1">
    <source>
        <dbReference type="SAM" id="SignalP"/>
    </source>
</evidence>
<keyword evidence="1" id="KW-0732">Signal</keyword>
<dbReference type="RefSeq" id="WP_010449257.1">
    <property type="nucleotide sequence ID" value="NZ_AP019798.1"/>
</dbReference>
<reference evidence="2" key="4">
    <citation type="journal article" date="2020" name="Microbiol. Resour. Announc.">
        <title>Complete Genome Sequence of Vibrio rotiferianus Strain AM7.</title>
        <authorList>
            <person name="Miyazaki K."/>
            <person name="Wiseschart A."/>
            <person name="Pootanakit K."/>
            <person name="Kitahara K."/>
        </authorList>
    </citation>
    <scope>NUCLEOTIDE SEQUENCE</scope>
    <source>
        <strain evidence="2">AM7</strain>
    </source>
</reference>
<keyword evidence="5" id="KW-1185">Reference proteome</keyword>
<gene>
    <name evidence="4" type="ORF">BI375_05395</name>
    <name evidence="3" type="ORF">F0262_22175</name>
    <name evidence="2" type="ORF">VroAM7_19620</name>
</gene>
<dbReference type="InterPro" id="IPR011250">
    <property type="entry name" value="OMP/PagP_B-barrel"/>
</dbReference>
<evidence type="ECO:0000313" key="3">
    <source>
        <dbReference type="EMBL" id="NOH50750.1"/>
    </source>
</evidence>
<feature type="chain" id="PRO_5044576910" evidence="1">
    <location>
        <begin position="23"/>
        <end position="196"/>
    </location>
</feature>
<dbReference type="Proteomes" id="UP000180133">
    <property type="component" value="Unassembled WGS sequence"/>
</dbReference>
<dbReference type="AlphaFoldDB" id="A0A2K7SUJ6"/>
<dbReference type="Proteomes" id="UP000572072">
    <property type="component" value="Unassembled WGS sequence"/>
</dbReference>
<dbReference type="EMBL" id="VTYN01000037">
    <property type="protein sequence ID" value="NOH50750.1"/>
    <property type="molecule type" value="Genomic_DNA"/>
</dbReference>
<protein>
    <submittedName>
        <fullName evidence="3">Porin family protein</fullName>
    </submittedName>
</protein>
<organism evidence="3 7">
    <name type="scientific">Vibrio rotiferianus</name>
    <dbReference type="NCBI Taxonomy" id="190895"/>
    <lineage>
        <taxon>Bacteria</taxon>
        <taxon>Pseudomonadati</taxon>
        <taxon>Pseudomonadota</taxon>
        <taxon>Gammaproteobacteria</taxon>
        <taxon>Vibrionales</taxon>
        <taxon>Vibrionaceae</taxon>
        <taxon>Vibrio</taxon>
    </lineage>
</organism>
<evidence type="ECO:0000313" key="2">
    <source>
        <dbReference type="EMBL" id="BBL89309.1"/>
    </source>
</evidence>
<dbReference type="Gene3D" id="2.40.160.20">
    <property type="match status" value="1"/>
</dbReference>
<dbReference type="OrthoDB" id="6308600at2"/>
<reference evidence="4 5" key="1">
    <citation type="submission" date="2016-09" db="EMBL/GenBank/DDBJ databases">
        <title>Isolation, identification and antibiotic sensitivity analysis of bacterial pathogen from juvenile Hippocampus erectus with tail-rotted disease.</title>
        <authorList>
            <person name="Yang Q."/>
        </authorList>
    </citation>
    <scope>NUCLEOTIDE SEQUENCE [LARGE SCALE GENOMIC DNA]</scope>
    <source>
        <strain evidence="4 5">HM-10</strain>
    </source>
</reference>
<evidence type="ECO:0000313" key="7">
    <source>
        <dbReference type="Proteomes" id="UP000572072"/>
    </source>
</evidence>
<reference evidence="3 7" key="3">
    <citation type="submission" date="2019-08" db="EMBL/GenBank/DDBJ databases">
        <title>Draft genome sequencing and comparative genomics of hatchery-associated Vibrios.</title>
        <authorList>
            <person name="Kehlet-Delgado H."/>
            <person name="Mueller R.S."/>
        </authorList>
    </citation>
    <scope>NUCLEOTIDE SEQUENCE [LARGE SCALE GENOMIC DNA]</scope>
    <source>
        <strain evidence="3 7">00-78-3</strain>
    </source>
</reference>
<dbReference type="Proteomes" id="UP000315115">
    <property type="component" value="Chromosome 1"/>
</dbReference>
<reference evidence="6" key="2">
    <citation type="submission" date="2019-07" db="EMBL/GenBank/DDBJ databases">
        <title>Complete Genome Sequences of Vibrion rotiferianus strain AM7.</title>
        <authorList>
            <person name="Miyazaki K."/>
            <person name="Wiseschart A."/>
            <person name="Pootanakit K."/>
            <person name="Ishimori K."/>
            <person name="Kitahara K."/>
        </authorList>
    </citation>
    <scope>NUCLEOTIDE SEQUENCE [LARGE SCALE GENOMIC DNA]</scope>
    <source>
        <strain evidence="6">AM7</strain>
    </source>
</reference>
<dbReference type="SUPFAM" id="SSF56925">
    <property type="entry name" value="OMPA-like"/>
    <property type="match status" value="1"/>
</dbReference>
<proteinExistence type="predicted"/>
<dbReference type="EMBL" id="MKFT01000012">
    <property type="protein sequence ID" value="OHY92894.1"/>
    <property type="molecule type" value="Genomic_DNA"/>
</dbReference>
<sequence length="196" mass="21665">MKNNIKWLIGSALLLGSITCHAEVIITPYIGFTGGGNVEDEDGAKFDIEPSPNYALAVETPFENGRLGLFYSYQSTELERVNNNSDFHYLHFQSSILYPISQGWSSQLGIGLGAAYTDVDWADTKYGFSATAFLGMEYAISPEFALTAQVRWLGTVVDNDTSGACVLPDDGSNCVIKFETDWMNQFQSNIGFTFRF</sequence>
<feature type="signal peptide" evidence="1">
    <location>
        <begin position="1"/>
        <end position="22"/>
    </location>
</feature>
<evidence type="ECO:0000313" key="5">
    <source>
        <dbReference type="Proteomes" id="UP000180133"/>
    </source>
</evidence>
<evidence type="ECO:0000313" key="4">
    <source>
        <dbReference type="EMBL" id="OHY92894.1"/>
    </source>
</evidence>
<name>A0A2K7SUJ6_9VIBR</name>
<evidence type="ECO:0000313" key="6">
    <source>
        <dbReference type="Proteomes" id="UP000315115"/>
    </source>
</evidence>
<accession>A0A2K7SUJ6</accession>